<dbReference type="InterPro" id="IPR036412">
    <property type="entry name" value="HAD-like_sf"/>
</dbReference>
<dbReference type="SUPFAM" id="SSF52540">
    <property type="entry name" value="P-loop containing nucleoside triphosphate hydrolases"/>
    <property type="match status" value="1"/>
</dbReference>
<dbReference type="EMBL" id="MN740255">
    <property type="protein sequence ID" value="QHT96282.1"/>
    <property type="molecule type" value="Genomic_DNA"/>
</dbReference>
<dbReference type="Gene3D" id="3.40.50.300">
    <property type="entry name" value="P-loop containing nucleotide triphosphate hydrolases"/>
    <property type="match status" value="1"/>
</dbReference>
<evidence type="ECO:0000313" key="1">
    <source>
        <dbReference type="EMBL" id="QHT96282.1"/>
    </source>
</evidence>
<reference evidence="1" key="1">
    <citation type="journal article" date="2020" name="Nature">
        <title>Giant virus diversity and host interactions through global metagenomics.</title>
        <authorList>
            <person name="Schulz F."/>
            <person name="Roux S."/>
            <person name="Paez-Espino D."/>
            <person name="Jungbluth S."/>
            <person name="Walsh D.A."/>
            <person name="Denef V.J."/>
            <person name="McMahon K.D."/>
            <person name="Konstantinidis K.T."/>
            <person name="Eloe-Fadrosh E.A."/>
            <person name="Kyrpides N.C."/>
            <person name="Woyke T."/>
        </authorList>
    </citation>
    <scope>NUCLEOTIDE SEQUENCE</scope>
    <source>
        <strain evidence="1">GVMAG-M-3300024302-11</strain>
    </source>
</reference>
<dbReference type="GO" id="GO:0003690">
    <property type="term" value="F:double-stranded DNA binding"/>
    <property type="evidence" value="ECO:0007669"/>
    <property type="project" value="TreeGrafter"/>
</dbReference>
<evidence type="ECO:0008006" key="2">
    <source>
        <dbReference type="Google" id="ProtNLM"/>
    </source>
</evidence>
<dbReference type="InterPro" id="IPR006549">
    <property type="entry name" value="HAD-SF_hydro_IIIA"/>
</dbReference>
<dbReference type="InterPro" id="IPR013954">
    <property type="entry name" value="PNK3P"/>
</dbReference>
<name>A0A6C0ITB1_9ZZZZ</name>
<dbReference type="PANTHER" id="PTHR12083">
    <property type="entry name" value="BIFUNCTIONAL POLYNUCLEOTIDE PHOSPHATASE/KINASE"/>
    <property type="match status" value="1"/>
</dbReference>
<dbReference type="Pfam" id="PF08645">
    <property type="entry name" value="PNK3P"/>
    <property type="match status" value="1"/>
</dbReference>
<proteinExistence type="predicted"/>
<dbReference type="SUPFAM" id="SSF56784">
    <property type="entry name" value="HAD-like"/>
    <property type="match status" value="1"/>
</dbReference>
<sequence length="363" mass="43060">MLFLKYPNIDIDFNKKKIAGFDLDYTLIKPKSGKKFPVDSNDWMWLFPEVKDTLIKIAKNDTHIITIFTNQLGLATGKTTIDELKEKYKQIQESLNIQLVFLVSDKDDIFRKPRVGLWEFLKDKGVEMNLSYYVGDAAGRIKDNSYKKDHSDSDRKFAFNIGINFYSPEVFFLSNMDKEKEREWQYQGYLLDYDNKQKLKYEKIKQTLKLNTDKQNIILITGLPGSGKTYLSKKLEDKYNYEYLSKDKYNGISSKLLIKKLEKIISDKKSVIIEGLMYTNEQREQYLDIAKDYNKYIIVVKTDMDLAYHLNTFRFLNNNGKLIPKVVYHTYNKYFEEPNIANYDKTFEYHPKVNKEINKYFLF</sequence>
<dbReference type="InterPro" id="IPR023214">
    <property type="entry name" value="HAD_sf"/>
</dbReference>
<dbReference type="GO" id="GO:0006281">
    <property type="term" value="P:DNA repair"/>
    <property type="evidence" value="ECO:0007669"/>
    <property type="project" value="TreeGrafter"/>
</dbReference>
<dbReference type="Pfam" id="PF13671">
    <property type="entry name" value="AAA_33"/>
    <property type="match status" value="1"/>
</dbReference>
<dbReference type="NCBIfam" id="TIGR01662">
    <property type="entry name" value="HAD-SF-IIIA"/>
    <property type="match status" value="1"/>
</dbReference>
<dbReference type="GO" id="GO:0046403">
    <property type="term" value="F:polynucleotide 3'-phosphatase activity"/>
    <property type="evidence" value="ECO:0007669"/>
    <property type="project" value="TreeGrafter"/>
</dbReference>
<protein>
    <recommendedName>
        <fullName evidence="2">Zeta toxin domain-containing protein</fullName>
    </recommendedName>
</protein>
<dbReference type="AlphaFoldDB" id="A0A6C0ITB1"/>
<dbReference type="PANTHER" id="PTHR12083:SF9">
    <property type="entry name" value="BIFUNCTIONAL POLYNUCLEOTIDE PHOSPHATASE_KINASE"/>
    <property type="match status" value="1"/>
</dbReference>
<dbReference type="InterPro" id="IPR027417">
    <property type="entry name" value="P-loop_NTPase"/>
</dbReference>
<dbReference type="GO" id="GO:0046404">
    <property type="term" value="F:ATP-dependent polydeoxyribonucleotide 5'-hydroxyl-kinase activity"/>
    <property type="evidence" value="ECO:0007669"/>
    <property type="project" value="TreeGrafter"/>
</dbReference>
<dbReference type="InterPro" id="IPR006551">
    <property type="entry name" value="Polynucleotide_phosphatase"/>
</dbReference>
<accession>A0A6C0ITB1</accession>
<organism evidence="1">
    <name type="scientific">viral metagenome</name>
    <dbReference type="NCBI Taxonomy" id="1070528"/>
    <lineage>
        <taxon>unclassified sequences</taxon>
        <taxon>metagenomes</taxon>
        <taxon>organismal metagenomes</taxon>
    </lineage>
</organism>
<dbReference type="NCBIfam" id="TIGR01664">
    <property type="entry name" value="DNA-3'-Pase"/>
    <property type="match status" value="1"/>
</dbReference>
<dbReference type="Gene3D" id="3.40.50.1000">
    <property type="entry name" value="HAD superfamily/HAD-like"/>
    <property type="match status" value="1"/>
</dbReference>